<sequence length="64" mass="7417">MDFSSSKDQTLLSLWESVRRQVSADRANGGRSRFVGDNLRSYAELLRSEMDRRELKYTSINSTE</sequence>
<name>A0A4Q1UMS4_9BRAD</name>
<proteinExistence type="predicted"/>
<dbReference type="EMBL" id="MZXW01000050">
    <property type="protein sequence ID" value="RXT36363.1"/>
    <property type="molecule type" value="Genomic_DNA"/>
</dbReference>
<dbReference type="OrthoDB" id="8247801at2"/>
<dbReference type="Proteomes" id="UP000290819">
    <property type="component" value="Unassembled WGS sequence"/>
</dbReference>
<gene>
    <name evidence="1" type="ORF">B5V03_32305</name>
</gene>
<comment type="caution">
    <text evidence="1">The sequence shown here is derived from an EMBL/GenBank/DDBJ whole genome shotgun (WGS) entry which is preliminary data.</text>
</comment>
<accession>A0A4Q1UMS4</accession>
<organism evidence="1 2">
    <name type="scientific">Bradyrhizobium betae</name>
    <dbReference type="NCBI Taxonomy" id="244734"/>
    <lineage>
        <taxon>Bacteria</taxon>
        <taxon>Pseudomonadati</taxon>
        <taxon>Pseudomonadota</taxon>
        <taxon>Alphaproteobacteria</taxon>
        <taxon>Hyphomicrobiales</taxon>
        <taxon>Nitrobacteraceae</taxon>
        <taxon>Bradyrhizobium</taxon>
    </lineage>
</organism>
<keyword evidence="2" id="KW-1185">Reference proteome</keyword>
<evidence type="ECO:0000313" key="1">
    <source>
        <dbReference type="EMBL" id="RXT36363.1"/>
    </source>
</evidence>
<dbReference type="AlphaFoldDB" id="A0A4Q1UMS4"/>
<protein>
    <submittedName>
        <fullName evidence="1">Uncharacterized protein</fullName>
    </submittedName>
</protein>
<reference evidence="1 2" key="1">
    <citation type="submission" date="2017-03" db="EMBL/GenBank/DDBJ databases">
        <authorList>
            <person name="Safronova V.I."/>
            <person name="Sazanova A.L."/>
            <person name="Chirak E.R."/>
        </authorList>
    </citation>
    <scope>NUCLEOTIDE SEQUENCE [LARGE SCALE GENOMIC DNA]</scope>
    <source>
        <strain evidence="1 2">Opo-243</strain>
    </source>
</reference>
<evidence type="ECO:0000313" key="2">
    <source>
        <dbReference type="Proteomes" id="UP000290819"/>
    </source>
</evidence>